<keyword evidence="1" id="KW-0732">Signal</keyword>
<organism evidence="2">
    <name type="scientific">Petromyces alliaceus</name>
    <name type="common">Aspergillus alliaceus</name>
    <dbReference type="NCBI Taxonomy" id="209559"/>
    <lineage>
        <taxon>Eukaryota</taxon>
        <taxon>Fungi</taxon>
        <taxon>Dikarya</taxon>
        <taxon>Ascomycota</taxon>
        <taxon>Pezizomycotina</taxon>
        <taxon>Eurotiomycetes</taxon>
        <taxon>Eurotiomycetidae</taxon>
        <taxon>Eurotiales</taxon>
        <taxon>Aspergillaceae</taxon>
        <taxon>Aspergillus</taxon>
        <taxon>Aspergillus subgen. Circumdati</taxon>
    </lineage>
</organism>
<evidence type="ECO:0000313" key="2">
    <source>
        <dbReference type="EMBL" id="KAE8391607.1"/>
    </source>
</evidence>
<accession>A0A5N7CCM4</accession>
<feature type="signal peptide" evidence="1">
    <location>
        <begin position="1"/>
        <end position="21"/>
    </location>
</feature>
<gene>
    <name evidence="2" type="ORF">BDV23DRAFT_182418</name>
</gene>
<sequence length="102" mass="11598">MRLFSLIAASTIALLPSPSLADEPIASVGIWTYRLDGHLVRGDECVTVDEIFTHQPVRRVDIKPVISGTEIRCTFYKYDVPPSKCLEKLQLKRSKEPRLPFR</sequence>
<dbReference type="Proteomes" id="UP000326877">
    <property type="component" value="Unassembled WGS sequence"/>
</dbReference>
<dbReference type="AlphaFoldDB" id="A0A5N7CCM4"/>
<name>A0A5N7CCM4_PETAA</name>
<reference evidence="2" key="1">
    <citation type="submission" date="2019-04" db="EMBL/GenBank/DDBJ databases">
        <title>Friends and foes A comparative genomics studyof 23 Aspergillus species from section Flavi.</title>
        <authorList>
            <consortium name="DOE Joint Genome Institute"/>
            <person name="Kjaerbolling I."/>
            <person name="Vesth T."/>
            <person name="Frisvad J.C."/>
            <person name="Nybo J.L."/>
            <person name="Theobald S."/>
            <person name="Kildgaard S."/>
            <person name="Isbrandt T."/>
            <person name="Kuo A."/>
            <person name="Sato A."/>
            <person name="Lyhne E.K."/>
            <person name="Kogle M.E."/>
            <person name="Wiebenga A."/>
            <person name="Kun R.S."/>
            <person name="Lubbers R.J."/>
            <person name="Makela M.R."/>
            <person name="Barry K."/>
            <person name="Chovatia M."/>
            <person name="Clum A."/>
            <person name="Daum C."/>
            <person name="Haridas S."/>
            <person name="He G."/>
            <person name="LaButti K."/>
            <person name="Lipzen A."/>
            <person name="Mondo S."/>
            <person name="Riley R."/>
            <person name="Salamov A."/>
            <person name="Simmons B.A."/>
            <person name="Magnuson J.K."/>
            <person name="Henrissat B."/>
            <person name="Mortensen U.H."/>
            <person name="Larsen T.O."/>
            <person name="Devries R.P."/>
            <person name="Grigoriev I.V."/>
            <person name="Machida M."/>
            <person name="Baker S.E."/>
            <person name="Andersen M.R."/>
        </authorList>
    </citation>
    <scope>NUCLEOTIDE SEQUENCE [LARGE SCALE GENOMIC DNA]</scope>
    <source>
        <strain evidence="2">IBT 14317</strain>
    </source>
</reference>
<protein>
    <submittedName>
        <fullName evidence="2">Uncharacterized protein</fullName>
    </submittedName>
</protein>
<dbReference type="EMBL" id="ML735244">
    <property type="protein sequence ID" value="KAE8391607.1"/>
    <property type="molecule type" value="Genomic_DNA"/>
</dbReference>
<evidence type="ECO:0000256" key="1">
    <source>
        <dbReference type="SAM" id="SignalP"/>
    </source>
</evidence>
<feature type="chain" id="PRO_5025016975" evidence="1">
    <location>
        <begin position="22"/>
        <end position="102"/>
    </location>
</feature>
<proteinExistence type="predicted"/>